<evidence type="ECO:0000313" key="1">
    <source>
        <dbReference type="EMBL" id="KAK4014450.1"/>
    </source>
</evidence>
<accession>A0ABQ9ZND9</accession>
<dbReference type="EMBL" id="JAOYFB010000004">
    <property type="protein sequence ID" value="KAK4014450.1"/>
    <property type="molecule type" value="Genomic_DNA"/>
</dbReference>
<gene>
    <name evidence="1" type="ORF">OUZ56_026973</name>
</gene>
<evidence type="ECO:0000313" key="2">
    <source>
        <dbReference type="Proteomes" id="UP001234178"/>
    </source>
</evidence>
<keyword evidence="2" id="KW-1185">Reference proteome</keyword>
<proteinExistence type="predicted"/>
<sequence>MDFRQHCRQKRFESIQVIMKPFNASRSHTDWRKSMQFIVLSQSSTFPAQTSRHCIGVPYYWHMKMNGREILQSCTFQTSVTRPCYTRCLSSSPCSIAPDRALTCRSRFSQPAFLGRCRGCCQVQEISSVAGSQSVVVAKLIPRRLSFPSLGSRFDDCNSSAGFYQQRAFRFVLNFSLIPW</sequence>
<dbReference type="Proteomes" id="UP001234178">
    <property type="component" value="Unassembled WGS sequence"/>
</dbReference>
<protein>
    <submittedName>
        <fullName evidence="1">Uncharacterized protein</fullName>
    </submittedName>
</protein>
<name>A0ABQ9ZND9_9CRUS</name>
<comment type="caution">
    <text evidence="1">The sequence shown here is derived from an EMBL/GenBank/DDBJ whole genome shotgun (WGS) entry which is preliminary data.</text>
</comment>
<organism evidence="1 2">
    <name type="scientific">Daphnia magna</name>
    <dbReference type="NCBI Taxonomy" id="35525"/>
    <lineage>
        <taxon>Eukaryota</taxon>
        <taxon>Metazoa</taxon>
        <taxon>Ecdysozoa</taxon>
        <taxon>Arthropoda</taxon>
        <taxon>Crustacea</taxon>
        <taxon>Branchiopoda</taxon>
        <taxon>Diplostraca</taxon>
        <taxon>Cladocera</taxon>
        <taxon>Anomopoda</taxon>
        <taxon>Daphniidae</taxon>
        <taxon>Daphnia</taxon>
    </lineage>
</organism>
<reference evidence="1 2" key="1">
    <citation type="journal article" date="2023" name="Nucleic Acids Res.">
        <title>The hologenome of Daphnia magna reveals possible DNA methylation and microbiome-mediated evolution of the host genome.</title>
        <authorList>
            <person name="Chaturvedi A."/>
            <person name="Li X."/>
            <person name="Dhandapani V."/>
            <person name="Marshall H."/>
            <person name="Kissane S."/>
            <person name="Cuenca-Cambronero M."/>
            <person name="Asole G."/>
            <person name="Calvet F."/>
            <person name="Ruiz-Romero M."/>
            <person name="Marangio P."/>
            <person name="Guigo R."/>
            <person name="Rago D."/>
            <person name="Mirbahai L."/>
            <person name="Eastwood N."/>
            <person name="Colbourne J.K."/>
            <person name="Zhou J."/>
            <person name="Mallon E."/>
            <person name="Orsini L."/>
        </authorList>
    </citation>
    <scope>NUCLEOTIDE SEQUENCE [LARGE SCALE GENOMIC DNA]</scope>
    <source>
        <strain evidence="1">LRV0_1</strain>
    </source>
</reference>